<name>A0A9P5MVW3_9AGAM</name>
<keyword evidence="3" id="KW-1185">Reference proteome</keyword>
<dbReference type="EMBL" id="WHVB01000008">
    <property type="protein sequence ID" value="KAF8480172.1"/>
    <property type="molecule type" value="Genomic_DNA"/>
</dbReference>
<reference evidence="2" key="2">
    <citation type="journal article" date="2020" name="Nat. Commun.">
        <title>Large-scale genome sequencing of mycorrhizal fungi provides insights into the early evolution of symbiotic traits.</title>
        <authorList>
            <person name="Miyauchi S."/>
            <person name="Kiss E."/>
            <person name="Kuo A."/>
            <person name="Drula E."/>
            <person name="Kohler A."/>
            <person name="Sanchez-Garcia M."/>
            <person name="Morin E."/>
            <person name="Andreopoulos B."/>
            <person name="Barry K.W."/>
            <person name="Bonito G."/>
            <person name="Buee M."/>
            <person name="Carver A."/>
            <person name="Chen C."/>
            <person name="Cichocki N."/>
            <person name="Clum A."/>
            <person name="Culley D."/>
            <person name="Crous P.W."/>
            <person name="Fauchery L."/>
            <person name="Girlanda M."/>
            <person name="Hayes R.D."/>
            <person name="Keri Z."/>
            <person name="LaButti K."/>
            <person name="Lipzen A."/>
            <person name="Lombard V."/>
            <person name="Magnuson J."/>
            <person name="Maillard F."/>
            <person name="Murat C."/>
            <person name="Nolan M."/>
            <person name="Ohm R.A."/>
            <person name="Pangilinan J."/>
            <person name="Pereira M.F."/>
            <person name="Perotto S."/>
            <person name="Peter M."/>
            <person name="Pfister S."/>
            <person name="Riley R."/>
            <person name="Sitrit Y."/>
            <person name="Stielow J.B."/>
            <person name="Szollosi G."/>
            <person name="Zifcakova L."/>
            <person name="Stursova M."/>
            <person name="Spatafora J.W."/>
            <person name="Tedersoo L."/>
            <person name="Vaario L.M."/>
            <person name="Yamada A."/>
            <person name="Yan M."/>
            <person name="Wang P."/>
            <person name="Xu J."/>
            <person name="Bruns T."/>
            <person name="Baldrian P."/>
            <person name="Vilgalys R."/>
            <person name="Dunand C."/>
            <person name="Henrissat B."/>
            <person name="Grigoriev I.V."/>
            <person name="Hibbett D."/>
            <person name="Nagy L.G."/>
            <person name="Martin F.M."/>
        </authorList>
    </citation>
    <scope>NUCLEOTIDE SEQUENCE</scope>
    <source>
        <strain evidence="2">Prilba</strain>
    </source>
</reference>
<feature type="region of interest" description="Disordered" evidence="1">
    <location>
        <begin position="313"/>
        <end position="344"/>
    </location>
</feature>
<evidence type="ECO:0000313" key="2">
    <source>
        <dbReference type="EMBL" id="KAF8480172.1"/>
    </source>
</evidence>
<accession>A0A9P5MVW3</accession>
<dbReference type="AlphaFoldDB" id="A0A9P5MVW3"/>
<dbReference type="OrthoDB" id="3301129at2759"/>
<evidence type="ECO:0000313" key="3">
    <source>
        <dbReference type="Proteomes" id="UP000759537"/>
    </source>
</evidence>
<organism evidence="2 3">
    <name type="scientific">Russula ochroleuca</name>
    <dbReference type="NCBI Taxonomy" id="152965"/>
    <lineage>
        <taxon>Eukaryota</taxon>
        <taxon>Fungi</taxon>
        <taxon>Dikarya</taxon>
        <taxon>Basidiomycota</taxon>
        <taxon>Agaricomycotina</taxon>
        <taxon>Agaricomycetes</taxon>
        <taxon>Russulales</taxon>
        <taxon>Russulaceae</taxon>
        <taxon>Russula</taxon>
    </lineage>
</organism>
<dbReference type="Proteomes" id="UP000759537">
    <property type="component" value="Unassembled WGS sequence"/>
</dbReference>
<protein>
    <submittedName>
        <fullName evidence="2">Uncharacterized protein</fullName>
    </submittedName>
</protein>
<evidence type="ECO:0000256" key="1">
    <source>
        <dbReference type="SAM" id="MobiDB-lite"/>
    </source>
</evidence>
<proteinExistence type="predicted"/>
<gene>
    <name evidence="2" type="ORF">DFH94DRAFT_681948</name>
</gene>
<reference evidence="2" key="1">
    <citation type="submission" date="2019-10" db="EMBL/GenBank/DDBJ databases">
        <authorList>
            <consortium name="DOE Joint Genome Institute"/>
            <person name="Kuo A."/>
            <person name="Miyauchi S."/>
            <person name="Kiss E."/>
            <person name="Drula E."/>
            <person name="Kohler A."/>
            <person name="Sanchez-Garcia M."/>
            <person name="Andreopoulos B."/>
            <person name="Barry K.W."/>
            <person name="Bonito G."/>
            <person name="Buee M."/>
            <person name="Carver A."/>
            <person name="Chen C."/>
            <person name="Cichocki N."/>
            <person name="Clum A."/>
            <person name="Culley D."/>
            <person name="Crous P.W."/>
            <person name="Fauchery L."/>
            <person name="Girlanda M."/>
            <person name="Hayes R."/>
            <person name="Keri Z."/>
            <person name="LaButti K."/>
            <person name="Lipzen A."/>
            <person name="Lombard V."/>
            <person name="Magnuson J."/>
            <person name="Maillard F."/>
            <person name="Morin E."/>
            <person name="Murat C."/>
            <person name="Nolan M."/>
            <person name="Ohm R."/>
            <person name="Pangilinan J."/>
            <person name="Pereira M."/>
            <person name="Perotto S."/>
            <person name="Peter M."/>
            <person name="Riley R."/>
            <person name="Sitrit Y."/>
            <person name="Stielow B."/>
            <person name="Szollosi G."/>
            <person name="Zifcakova L."/>
            <person name="Stursova M."/>
            <person name="Spatafora J.W."/>
            <person name="Tedersoo L."/>
            <person name="Vaario L.-M."/>
            <person name="Yamada A."/>
            <person name="Yan M."/>
            <person name="Wang P."/>
            <person name="Xu J."/>
            <person name="Bruns T."/>
            <person name="Baldrian P."/>
            <person name="Vilgalys R."/>
            <person name="Henrissat B."/>
            <person name="Grigoriev I.V."/>
            <person name="Hibbett D."/>
            <person name="Nagy L.G."/>
            <person name="Martin F.M."/>
        </authorList>
    </citation>
    <scope>NUCLEOTIDE SEQUENCE</scope>
    <source>
        <strain evidence="2">Prilba</strain>
    </source>
</reference>
<sequence length="481" mass="52393">MLVKEQCVICSTGFKVQYNYMGEGARLERTGTHPGFSSEPCISPLPEWMALQCWDSRHHLPEKGWTWGMDVLQSLFDLVVYFGARQGVASAENFSHFLARLSLSVSVDSGRGGGAVGSMTEQTSMLRQSSLMISQHTPITLEGCTGYSPTCYHGQVAEVGHGVNVDSVLNKTSLDEVQGGPLTELHGWTEAGDERQGCREADANTKATTNHPQAAAIGAAAESQRELKIKEYRQQIIDLHLCSFHTPSGGKPIVCYKDAVGTCYSLTDQDLLFWATLVVHLQIISIGLALMLLYTIQHTGEASVDKKPARVNAFANGPRRGTGNRHHNPAGPAPDISNPYQPPYGTHPALHHTMPWVMPPMIHYPHMGMYPNVPLLPPGGPYSDPAGYLKAPQAAAPMSRMPLNIPTVKQWLEYCNNHPARSGSVQLSNLSPGINVEKIITWIDVPPGVALLLYRYAKEDMALVHAGQFSMDTMESVASGS</sequence>
<comment type="caution">
    <text evidence="2">The sequence shown here is derived from an EMBL/GenBank/DDBJ whole genome shotgun (WGS) entry which is preliminary data.</text>
</comment>